<gene>
    <name evidence="2" type="ORF">GCM10023315_30720</name>
</gene>
<dbReference type="Proteomes" id="UP001501692">
    <property type="component" value="Unassembled WGS sequence"/>
</dbReference>
<dbReference type="EMBL" id="BAABJK010000018">
    <property type="protein sequence ID" value="GAA4977722.1"/>
    <property type="molecule type" value="Genomic_DNA"/>
</dbReference>
<proteinExistence type="predicted"/>
<dbReference type="InterPro" id="IPR045749">
    <property type="entry name" value="DUF6090"/>
</dbReference>
<keyword evidence="3" id="KW-1185">Reference proteome</keyword>
<keyword evidence="1" id="KW-0472">Membrane</keyword>
<evidence type="ECO:0000313" key="2">
    <source>
        <dbReference type="EMBL" id="GAA4977722.1"/>
    </source>
</evidence>
<name>A0ABP9HSQ2_9FLAO</name>
<keyword evidence="1" id="KW-0812">Transmembrane</keyword>
<organism evidence="2 3">
    <name type="scientific">Algibacter aquimarinus</name>
    <dbReference type="NCBI Taxonomy" id="1136748"/>
    <lineage>
        <taxon>Bacteria</taxon>
        <taxon>Pseudomonadati</taxon>
        <taxon>Bacteroidota</taxon>
        <taxon>Flavobacteriia</taxon>
        <taxon>Flavobacteriales</taxon>
        <taxon>Flavobacteriaceae</taxon>
        <taxon>Algibacter</taxon>
    </lineage>
</organism>
<accession>A0ABP9HSQ2</accession>
<reference evidence="3" key="1">
    <citation type="journal article" date="2019" name="Int. J. Syst. Evol. Microbiol.">
        <title>The Global Catalogue of Microorganisms (GCM) 10K type strain sequencing project: providing services to taxonomists for standard genome sequencing and annotation.</title>
        <authorList>
            <consortium name="The Broad Institute Genomics Platform"/>
            <consortium name="The Broad Institute Genome Sequencing Center for Infectious Disease"/>
            <person name="Wu L."/>
            <person name="Ma J."/>
        </authorList>
    </citation>
    <scope>NUCLEOTIDE SEQUENCE [LARGE SCALE GENOMIC DNA]</scope>
    <source>
        <strain evidence="3">JCM 18287</strain>
    </source>
</reference>
<sequence>MIKFFRKIRQDLLSKGKTGKYLKYAIGEIILVVIGILLALQINTWNENRIDSKRLNLYTQSLLNDLELDKKRLIECMVFDSTKVSIIDRLSDPVQDFIEDLSDRGILTIKSIKVNNATFKTMSSNNDLELYQNIDLQNSISKYYADVEYVIRFENVYINNSYSNFEEFVTRNRGYTLEGLKGYLSSMKSASENESDWYKELIGLNESITKKLKDQLKK</sequence>
<evidence type="ECO:0000256" key="1">
    <source>
        <dbReference type="SAM" id="Phobius"/>
    </source>
</evidence>
<comment type="caution">
    <text evidence="2">The sequence shown here is derived from an EMBL/GenBank/DDBJ whole genome shotgun (WGS) entry which is preliminary data.</text>
</comment>
<keyword evidence="1" id="KW-1133">Transmembrane helix</keyword>
<dbReference type="RefSeq" id="WP_345170496.1">
    <property type="nucleotide sequence ID" value="NZ_BAABJK010000018.1"/>
</dbReference>
<protein>
    <submittedName>
        <fullName evidence="2">Uncharacterized protein</fullName>
    </submittedName>
</protein>
<feature type="transmembrane region" description="Helical" evidence="1">
    <location>
        <begin position="21"/>
        <end position="40"/>
    </location>
</feature>
<evidence type="ECO:0000313" key="3">
    <source>
        <dbReference type="Proteomes" id="UP001501692"/>
    </source>
</evidence>
<dbReference type="Pfam" id="PF19578">
    <property type="entry name" value="DUF6090"/>
    <property type="match status" value="1"/>
</dbReference>